<keyword evidence="3" id="KW-1185">Reference proteome</keyword>
<proteinExistence type="predicted"/>
<protein>
    <submittedName>
        <fullName evidence="2">Uncharacterized protein</fullName>
    </submittedName>
</protein>
<accession>A0A8X6W383</accession>
<evidence type="ECO:0000313" key="2">
    <source>
        <dbReference type="EMBL" id="GFY27051.1"/>
    </source>
</evidence>
<dbReference type="Proteomes" id="UP000887159">
    <property type="component" value="Unassembled WGS sequence"/>
</dbReference>
<name>A0A8X6W383_TRICX</name>
<feature type="region of interest" description="Disordered" evidence="1">
    <location>
        <begin position="105"/>
        <end position="138"/>
    </location>
</feature>
<dbReference type="AlphaFoldDB" id="A0A8X6W383"/>
<dbReference type="EMBL" id="BMAU01021379">
    <property type="protein sequence ID" value="GFY27051.1"/>
    <property type="molecule type" value="Genomic_DNA"/>
</dbReference>
<gene>
    <name evidence="2" type="ORF">TNCV_2066721</name>
</gene>
<organism evidence="2 3">
    <name type="scientific">Trichonephila clavipes</name>
    <name type="common">Golden silk orbweaver</name>
    <name type="synonym">Nephila clavipes</name>
    <dbReference type="NCBI Taxonomy" id="2585209"/>
    <lineage>
        <taxon>Eukaryota</taxon>
        <taxon>Metazoa</taxon>
        <taxon>Ecdysozoa</taxon>
        <taxon>Arthropoda</taxon>
        <taxon>Chelicerata</taxon>
        <taxon>Arachnida</taxon>
        <taxon>Araneae</taxon>
        <taxon>Araneomorphae</taxon>
        <taxon>Entelegynae</taxon>
        <taxon>Araneoidea</taxon>
        <taxon>Nephilidae</taxon>
        <taxon>Trichonephila</taxon>
    </lineage>
</organism>
<sequence length="138" mass="14959">MKANPNLDVGHVRRSAAASKCGTLLPVDKAGSTGRGIGCRFRSVDPCFRTSLKDPLFNRSALDVVWFFHVEHIASPALFQWSPTRDKLKLSGATAHEGQALLIGAEVQEQMSRSGGQSEARPPVFKSSDKLPSREVGQ</sequence>
<feature type="compositionally biased region" description="Basic and acidic residues" evidence="1">
    <location>
        <begin position="127"/>
        <end position="138"/>
    </location>
</feature>
<evidence type="ECO:0000313" key="3">
    <source>
        <dbReference type="Proteomes" id="UP000887159"/>
    </source>
</evidence>
<reference evidence="2" key="1">
    <citation type="submission" date="2020-08" db="EMBL/GenBank/DDBJ databases">
        <title>Multicomponent nature underlies the extraordinary mechanical properties of spider dragline silk.</title>
        <authorList>
            <person name="Kono N."/>
            <person name="Nakamura H."/>
            <person name="Mori M."/>
            <person name="Yoshida Y."/>
            <person name="Ohtoshi R."/>
            <person name="Malay A.D."/>
            <person name="Moran D.A.P."/>
            <person name="Tomita M."/>
            <person name="Numata K."/>
            <person name="Arakawa K."/>
        </authorList>
    </citation>
    <scope>NUCLEOTIDE SEQUENCE</scope>
</reference>
<comment type="caution">
    <text evidence="2">The sequence shown here is derived from an EMBL/GenBank/DDBJ whole genome shotgun (WGS) entry which is preliminary data.</text>
</comment>
<evidence type="ECO:0000256" key="1">
    <source>
        <dbReference type="SAM" id="MobiDB-lite"/>
    </source>
</evidence>